<dbReference type="RefSeq" id="WP_323451317.1">
    <property type="nucleotide sequence ID" value="NZ_BSBI01000019.1"/>
</dbReference>
<proteinExistence type="predicted"/>
<keyword evidence="1" id="KW-0812">Transmembrane</keyword>
<keyword evidence="1" id="KW-0472">Membrane</keyword>
<accession>A0ABQ5P9Y5</accession>
<keyword evidence="3" id="KW-1185">Reference proteome</keyword>
<sequence>MSGMLLYLRLTVMGLVALLLLAAGGWSSWDTARHIMFTDTPERGTITVAGCGETTCTGRYDPEGPAAPRSDLKIDESVTVNKGDRIDVVVKPDTDEVVRRGTGGVFYAWLPLGGALVLAAFLIGGMGLTKVAVGSALAGAVVIAGTFFTV</sequence>
<feature type="transmembrane region" description="Helical" evidence="1">
    <location>
        <begin position="106"/>
        <end position="124"/>
    </location>
</feature>
<gene>
    <name evidence="2" type="ORF">SYYSPA8_33815</name>
</gene>
<reference evidence="2 3" key="1">
    <citation type="submission" date="2022-10" db="EMBL/GenBank/DDBJ databases">
        <title>Draft genome sequence of Streptomyces sp. YSPA8.</title>
        <authorList>
            <person name="Moriuchi R."/>
            <person name="Dohra H."/>
            <person name="Yamamura H."/>
            <person name="Kodani S."/>
        </authorList>
    </citation>
    <scope>NUCLEOTIDE SEQUENCE [LARGE SCALE GENOMIC DNA]</scope>
    <source>
        <strain evidence="2 3">YSPA8</strain>
    </source>
</reference>
<dbReference type="Proteomes" id="UP001291653">
    <property type="component" value="Unassembled WGS sequence"/>
</dbReference>
<feature type="transmembrane region" description="Helical" evidence="1">
    <location>
        <begin position="131"/>
        <end position="149"/>
    </location>
</feature>
<protein>
    <recommendedName>
        <fullName evidence="4">DUF3592 domain-containing protein</fullName>
    </recommendedName>
</protein>
<organism evidence="2 3">
    <name type="scientific">Streptomyces yaizuensis</name>
    <dbReference type="NCBI Taxonomy" id="2989713"/>
    <lineage>
        <taxon>Bacteria</taxon>
        <taxon>Bacillati</taxon>
        <taxon>Actinomycetota</taxon>
        <taxon>Actinomycetes</taxon>
        <taxon>Kitasatosporales</taxon>
        <taxon>Streptomycetaceae</taxon>
        <taxon>Streptomyces</taxon>
    </lineage>
</organism>
<evidence type="ECO:0000313" key="2">
    <source>
        <dbReference type="EMBL" id="GLF99382.1"/>
    </source>
</evidence>
<evidence type="ECO:0000256" key="1">
    <source>
        <dbReference type="SAM" id="Phobius"/>
    </source>
</evidence>
<name>A0ABQ5P9Y5_9ACTN</name>
<evidence type="ECO:0008006" key="4">
    <source>
        <dbReference type="Google" id="ProtNLM"/>
    </source>
</evidence>
<keyword evidence="1" id="KW-1133">Transmembrane helix</keyword>
<dbReference type="EMBL" id="BSBI01000019">
    <property type="protein sequence ID" value="GLF99382.1"/>
    <property type="molecule type" value="Genomic_DNA"/>
</dbReference>
<evidence type="ECO:0000313" key="3">
    <source>
        <dbReference type="Proteomes" id="UP001291653"/>
    </source>
</evidence>
<comment type="caution">
    <text evidence="2">The sequence shown here is derived from an EMBL/GenBank/DDBJ whole genome shotgun (WGS) entry which is preliminary data.</text>
</comment>